<feature type="compositionally biased region" description="Polar residues" evidence="1">
    <location>
        <begin position="441"/>
        <end position="452"/>
    </location>
</feature>
<organism evidence="2 3">
    <name type="scientific">Astrephomene gubernaculifera</name>
    <dbReference type="NCBI Taxonomy" id="47775"/>
    <lineage>
        <taxon>Eukaryota</taxon>
        <taxon>Viridiplantae</taxon>
        <taxon>Chlorophyta</taxon>
        <taxon>core chlorophytes</taxon>
        <taxon>Chlorophyceae</taxon>
        <taxon>CS clade</taxon>
        <taxon>Chlamydomonadales</taxon>
        <taxon>Astrephomenaceae</taxon>
        <taxon>Astrephomene</taxon>
    </lineage>
</organism>
<feature type="compositionally biased region" description="Low complexity" evidence="1">
    <location>
        <begin position="72"/>
        <end position="89"/>
    </location>
</feature>
<protein>
    <submittedName>
        <fullName evidence="2">Uncharacterized protein</fullName>
    </submittedName>
</protein>
<keyword evidence="3" id="KW-1185">Reference proteome</keyword>
<feature type="region of interest" description="Disordered" evidence="1">
    <location>
        <begin position="426"/>
        <end position="452"/>
    </location>
</feature>
<feature type="compositionally biased region" description="Low complexity" evidence="1">
    <location>
        <begin position="589"/>
        <end position="604"/>
    </location>
</feature>
<feature type="region of interest" description="Disordered" evidence="1">
    <location>
        <begin position="637"/>
        <end position="694"/>
    </location>
</feature>
<name>A0AAD3DHV6_9CHLO</name>
<accession>A0AAD3DHV6</accession>
<reference evidence="2 3" key="1">
    <citation type="journal article" date="2021" name="Sci. Rep.">
        <title>Genome sequencing of the multicellular alga Astrephomene provides insights into convergent evolution of germ-soma differentiation.</title>
        <authorList>
            <person name="Yamashita S."/>
            <person name="Yamamoto K."/>
            <person name="Matsuzaki R."/>
            <person name="Suzuki S."/>
            <person name="Yamaguchi H."/>
            <person name="Hirooka S."/>
            <person name="Minakuchi Y."/>
            <person name="Miyagishima S."/>
            <person name="Kawachi M."/>
            <person name="Toyoda A."/>
            <person name="Nozaki H."/>
        </authorList>
    </citation>
    <scope>NUCLEOTIDE SEQUENCE [LARGE SCALE GENOMIC DNA]</scope>
    <source>
        <strain evidence="2 3">NIES-4017</strain>
    </source>
</reference>
<dbReference type="Proteomes" id="UP001054857">
    <property type="component" value="Unassembled WGS sequence"/>
</dbReference>
<feature type="compositionally biased region" description="Low complexity" evidence="1">
    <location>
        <begin position="663"/>
        <end position="694"/>
    </location>
</feature>
<feature type="compositionally biased region" description="Basic and acidic residues" evidence="1">
    <location>
        <begin position="1"/>
        <end position="16"/>
    </location>
</feature>
<gene>
    <name evidence="2" type="ORF">Agub_g2963</name>
</gene>
<feature type="region of interest" description="Disordered" evidence="1">
    <location>
        <begin position="568"/>
        <end position="617"/>
    </location>
</feature>
<feature type="compositionally biased region" description="Low complexity" evidence="1">
    <location>
        <begin position="128"/>
        <end position="139"/>
    </location>
</feature>
<feature type="region of interest" description="Disordered" evidence="1">
    <location>
        <begin position="205"/>
        <end position="235"/>
    </location>
</feature>
<feature type="region of interest" description="Disordered" evidence="1">
    <location>
        <begin position="71"/>
        <end position="152"/>
    </location>
</feature>
<feature type="non-terminal residue" evidence="2">
    <location>
        <position position="759"/>
    </location>
</feature>
<proteinExistence type="predicted"/>
<sequence>MARPLEHNASRRDASGAKRGLPLPRIDGTSLISLLLVFAAAAALPPRARLTLLGSELLFAASSALRYRRHNAGTAPPTAGATSASSDPRALPRRRAASSTPRSKRQPLPFPFPFHQLLQRRPHPHHLQPPQSCSQQAPQRHASTCHVEGGGGGVRRTQRFALLWIPHWRWRLPLEATAAPDDACTTGTDAKHVEQVIRTSVSSVAVGDDPGVSQPQPLPPQAEQQPLLQGPRQRRSFWGRGKGRAVTVGFIGSCTAAGTGDVVAWGGGDAAAAGGGGEMGRSPEEDTVHGCMQQQLSELRTDLDLQSDVAARAELLLDKLLDPREGHLPLLRGGHLLSQWFSGLAGPHQLHLTHLQLLLQHLLLPPATATLEAASAANAMTTAAGTQRYQLRQQQSTNAVQVGVGSGGGYGEIHVAAATPYNGSGGSGAVPGNPHDRGVASPSSCHGASSTPSPVLIAAPGDPALTHGAHHDSEAHRYLQALATRLMERLELPAAAAAEAAAAAVPATGAGSIGGGMSCTAEGGGCGAVAAAAAAAAAAGGGGSGVTHEPTADGSISTAGGAAEATLTPASGAAPHSPSTPQPTGAAYSPLHTPLLPTTNLPSCSTPPSPAYASSAPAPASISPPIAAFVGHPFASSPPSATPSTLSPAAPATPLPVTPPPATSTTPLLTASTTPLLTSSTTPSPAASTTPSPAAAPVTLLSASSGPLPASYRPLTFYLLTEAVAGATHIALRLMGFRLAGVTPSGAAAVYEWSPPQAG</sequence>
<feature type="compositionally biased region" description="Low complexity" evidence="1">
    <location>
        <begin position="637"/>
        <end position="650"/>
    </location>
</feature>
<feature type="compositionally biased region" description="Low complexity" evidence="1">
    <location>
        <begin position="221"/>
        <end position="231"/>
    </location>
</feature>
<evidence type="ECO:0000313" key="3">
    <source>
        <dbReference type="Proteomes" id="UP001054857"/>
    </source>
</evidence>
<dbReference type="EMBL" id="BMAR01000002">
    <property type="protein sequence ID" value="GFR42120.1"/>
    <property type="molecule type" value="Genomic_DNA"/>
</dbReference>
<feature type="region of interest" description="Disordered" evidence="1">
    <location>
        <begin position="540"/>
        <end position="559"/>
    </location>
</feature>
<evidence type="ECO:0000256" key="1">
    <source>
        <dbReference type="SAM" id="MobiDB-lite"/>
    </source>
</evidence>
<feature type="compositionally biased region" description="Pro residues" evidence="1">
    <location>
        <begin position="651"/>
        <end position="662"/>
    </location>
</feature>
<dbReference type="AlphaFoldDB" id="A0AAD3DHV6"/>
<feature type="region of interest" description="Disordered" evidence="1">
    <location>
        <begin position="1"/>
        <end position="22"/>
    </location>
</feature>
<comment type="caution">
    <text evidence="2">The sequence shown here is derived from an EMBL/GenBank/DDBJ whole genome shotgun (WGS) entry which is preliminary data.</text>
</comment>
<evidence type="ECO:0000313" key="2">
    <source>
        <dbReference type="EMBL" id="GFR42120.1"/>
    </source>
</evidence>